<dbReference type="InterPro" id="IPR002641">
    <property type="entry name" value="PNPLA_dom"/>
</dbReference>
<evidence type="ECO:0000256" key="1">
    <source>
        <dbReference type="ARBA" id="ARBA00022801"/>
    </source>
</evidence>
<accession>A0A934JWA7</accession>
<dbReference type="PANTHER" id="PTHR14226:SF29">
    <property type="entry name" value="NEUROPATHY TARGET ESTERASE SWS"/>
    <property type="match status" value="1"/>
</dbReference>
<feature type="short sequence motif" description="GXSXG" evidence="4">
    <location>
        <begin position="17"/>
        <end position="21"/>
    </location>
</feature>
<dbReference type="GO" id="GO:0016042">
    <property type="term" value="P:lipid catabolic process"/>
    <property type="evidence" value="ECO:0007669"/>
    <property type="project" value="UniProtKB-UniRule"/>
</dbReference>
<evidence type="ECO:0000313" key="9">
    <source>
        <dbReference type="Proteomes" id="UP000606991"/>
    </source>
</evidence>
<dbReference type="EMBL" id="JAEKNS010000067">
    <property type="protein sequence ID" value="MBJ7594404.1"/>
    <property type="molecule type" value="Genomic_DNA"/>
</dbReference>
<accession>A0A2W5ZKJ8</accession>
<dbReference type="CDD" id="cd07209">
    <property type="entry name" value="Pat_hypo_Ecoli_Z1214_like"/>
    <property type="match status" value="1"/>
</dbReference>
<dbReference type="GO" id="GO:0016787">
    <property type="term" value="F:hydrolase activity"/>
    <property type="evidence" value="ECO:0007669"/>
    <property type="project" value="UniProtKB-UniRule"/>
</dbReference>
<dbReference type="PROSITE" id="PS51635">
    <property type="entry name" value="PNPLA"/>
    <property type="match status" value="1"/>
</dbReference>
<reference evidence="7" key="2">
    <citation type="submission" date="2018-05" db="EMBL/GenBank/DDBJ databases">
        <authorList>
            <person name="Ferrari B."/>
        </authorList>
    </citation>
    <scope>NUCLEOTIDE SEQUENCE</scope>
    <source>
        <strain evidence="7">RRmetagenome_bin12</strain>
    </source>
</reference>
<gene>
    <name evidence="7" type="ORF">DLM65_02080</name>
    <name evidence="6" type="ORF">JF886_05985</name>
</gene>
<dbReference type="Proteomes" id="UP000248724">
    <property type="component" value="Unassembled WGS sequence"/>
</dbReference>
<evidence type="ECO:0000256" key="3">
    <source>
        <dbReference type="ARBA" id="ARBA00023098"/>
    </source>
</evidence>
<reference evidence="6 9" key="3">
    <citation type="submission" date="2020-10" db="EMBL/GenBank/DDBJ databases">
        <title>Ca. Dormibacterota MAGs.</title>
        <authorList>
            <person name="Montgomery K."/>
        </authorList>
    </citation>
    <scope>NUCLEOTIDE SEQUENCE [LARGE SCALE GENOMIC DNA]</scope>
    <source>
        <strain evidence="6">SC8812_S17_18</strain>
    </source>
</reference>
<name>A0A2W5ZKJ8_9BACT</name>
<dbReference type="SUPFAM" id="SSF52151">
    <property type="entry name" value="FabD/lysophospholipase-like"/>
    <property type="match status" value="1"/>
</dbReference>
<evidence type="ECO:0000313" key="8">
    <source>
        <dbReference type="Proteomes" id="UP000248724"/>
    </source>
</evidence>
<dbReference type="Gene3D" id="3.40.1090.10">
    <property type="entry name" value="Cytosolic phospholipase A2 catalytic domain"/>
    <property type="match status" value="1"/>
</dbReference>
<feature type="domain" description="PNPLA" evidence="5">
    <location>
        <begin position="1"/>
        <end position="156"/>
    </location>
</feature>
<evidence type="ECO:0000313" key="7">
    <source>
        <dbReference type="EMBL" id="PZR83396.1"/>
    </source>
</evidence>
<proteinExistence type="predicted"/>
<comment type="caution">
    <text evidence="4">Lacks conserved residue(s) required for the propagation of feature annotation.</text>
</comment>
<keyword evidence="2 4" id="KW-0442">Lipid degradation</keyword>
<feature type="active site" description="Nucleophile" evidence="4">
    <location>
        <position position="19"/>
    </location>
</feature>
<comment type="caution">
    <text evidence="7">The sequence shown here is derived from an EMBL/GenBank/DDBJ whole genome shotgun (WGS) entry which is preliminary data.</text>
</comment>
<feature type="active site" description="Proton acceptor" evidence="4">
    <location>
        <position position="143"/>
    </location>
</feature>
<feature type="short sequence motif" description="DGA/G" evidence="4">
    <location>
        <begin position="143"/>
        <end position="145"/>
    </location>
</feature>
<dbReference type="EMBL" id="QHBU01000037">
    <property type="protein sequence ID" value="PZR83396.1"/>
    <property type="molecule type" value="Genomic_DNA"/>
</dbReference>
<organism evidence="7 8">
    <name type="scientific">Candidatus Aeolococcus gillhamiae</name>
    <dbReference type="NCBI Taxonomy" id="3127015"/>
    <lineage>
        <taxon>Bacteria</taxon>
        <taxon>Bacillati</taxon>
        <taxon>Candidatus Dormiibacterota</taxon>
        <taxon>Candidatus Dormibacteria</taxon>
        <taxon>Candidatus Aeolococcales</taxon>
        <taxon>Candidatus Aeolococcaceae</taxon>
        <taxon>Candidatus Aeolococcus</taxon>
    </lineage>
</organism>
<evidence type="ECO:0000256" key="2">
    <source>
        <dbReference type="ARBA" id="ARBA00022963"/>
    </source>
</evidence>
<dbReference type="PANTHER" id="PTHR14226">
    <property type="entry name" value="NEUROPATHY TARGET ESTERASE/SWISS CHEESE D.MELANOGASTER"/>
    <property type="match status" value="1"/>
</dbReference>
<dbReference type="AlphaFoldDB" id="A0A2W5ZKJ8"/>
<evidence type="ECO:0000256" key="4">
    <source>
        <dbReference type="PROSITE-ProRule" id="PRU01161"/>
    </source>
</evidence>
<sequence length="259" mass="28672">MVRALLERGIRPDVIVGTSIGAINGAALASNPQPEGVAGLAQLWREVTASGVFAGSVIRRVSTLARTRTSLHSNAPLRRLLEKHLRIQRIEDLPVRFECVAASIERAEEHWFVRGPLVDAVLASASAPGILPPVRIGDEHFIDGGIVNSIPVSRAVELKAKTIYVCHVGRIDRRLTVPRHPFEVGLVAFEIARRHRFHADMAALPEDVEVHVLPTGDRTPPRYETLANLRYRDFSRVVERIDAAHAATTRYLERHERGG</sequence>
<dbReference type="Pfam" id="PF01734">
    <property type="entry name" value="Patatin"/>
    <property type="match status" value="1"/>
</dbReference>
<reference evidence="7 8" key="1">
    <citation type="journal article" date="2017" name="Nature">
        <title>Atmospheric trace gases support primary production in Antarctic desert surface soil.</title>
        <authorList>
            <person name="Ji M."/>
            <person name="Greening C."/>
            <person name="Vanwonterghem I."/>
            <person name="Carere C.R."/>
            <person name="Bay S.K."/>
            <person name="Steen J.A."/>
            <person name="Montgomery K."/>
            <person name="Lines T."/>
            <person name="Beardall J."/>
            <person name="van Dorst J."/>
            <person name="Snape I."/>
            <person name="Stott M.B."/>
            <person name="Hugenholtz P."/>
            <person name="Ferrari B.C."/>
        </authorList>
    </citation>
    <scope>NUCLEOTIDE SEQUENCE [LARGE SCALE GENOMIC DNA]</scope>
    <source>
        <strain evidence="7">RRmetagenome_bin12</strain>
    </source>
</reference>
<dbReference type="Proteomes" id="UP000606991">
    <property type="component" value="Unassembled WGS sequence"/>
</dbReference>
<dbReference type="InterPro" id="IPR050301">
    <property type="entry name" value="NTE"/>
</dbReference>
<dbReference type="InterPro" id="IPR016035">
    <property type="entry name" value="Acyl_Trfase/lysoPLipase"/>
</dbReference>
<evidence type="ECO:0000259" key="5">
    <source>
        <dbReference type="PROSITE" id="PS51635"/>
    </source>
</evidence>
<keyword evidence="3 4" id="KW-0443">Lipid metabolism</keyword>
<keyword evidence="1 4" id="KW-0378">Hydrolase</keyword>
<evidence type="ECO:0000313" key="6">
    <source>
        <dbReference type="EMBL" id="MBJ7594404.1"/>
    </source>
</evidence>
<protein>
    <submittedName>
        <fullName evidence="6 7">Patatin</fullName>
    </submittedName>
</protein>